<reference evidence="1 2" key="1">
    <citation type="submission" date="2016-07" db="EMBL/GenBank/DDBJ databases">
        <title>High microdiversification within the ubiquitous acI lineage of Actinobacteria.</title>
        <authorList>
            <person name="Neuenschwander S.M."/>
            <person name="Salcher M."/>
            <person name="Ghai R."/>
            <person name="Pernthaler J."/>
        </authorList>
    </citation>
    <scope>NUCLEOTIDE SEQUENCE [LARGE SCALE GENOMIC DNA]</scope>
    <source>
        <strain evidence="1">MMS-IIA-15</strain>
    </source>
</reference>
<evidence type="ECO:0000313" key="1">
    <source>
        <dbReference type="EMBL" id="ASY19641.1"/>
    </source>
</evidence>
<proteinExistence type="predicted"/>
<dbReference type="AlphaFoldDB" id="A0A249KS86"/>
<protein>
    <submittedName>
        <fullName evidence="1">Uncharacterized protein</fullName>
    </submittedName>
</protein>
<evidence type="ECO:0000313" key="2">
    <source>
        <dbReference type="Proteomes" id="UP000217186"/>
    </source>
</evidence>
<dbReference type="RefSeq" id="WP_095685529.1">
    <property type="nucleotide sequence ID" value="NZ_CP016776.1"/>
</dbReference>
<organism evidence="1 2">
    <name type="scientific">Candidatus Planktophila vernalis</name>
    <dbReference type="NCBI Taxonomy" id="1884907"/>
    <lineage>
        <taxon>Bacteria</taxon>
        <taxon>Bacillati</taxon>
        <taxon>Actinomycetota</taxon>
        <taxon>Actinomycetes</taxon>
        <taxon>Candidatus Nanopelagicales</taxon>
        <taxon>Candidatus Nanopelagicaceae</taxon>
        <taxon>Candidatus Planktophila</taxon>
    </lineage>
</organism>
<gene>
    <name evidence="1" type="ORF">A7sIIA15_01850</name>
</gene>
<accession>A0A249KS86</accession>
<sequence length="104" mass="11442">MAKVHKTQTELVLQLSAWEKLGGLHSNPTADVDSLVCVTSAQNPWSKEVLRGIRAPGTGIPYVILLGSMRYSGGKDFTAIYGRGPVDIYEFSSGEFKRWIVSKK</sequence>
<dbReference type="EMBL" id="CP016776">
    <property type="protein sequence ID" value="ASY19641.1"/>
    <property type="molecule type" value="Genomic_DNA"/>
</dbReference>
<name>A0A249KS86_9ACTN</name>
<dbReference type="KEGG" id="pvn:A7sIIA15_01850"/>
<keyword evidence="2" id="KW-1185">Reference proteome</keyword>
<dbReference type="Proteomes" id="UP000217186">
    <property type="component" value="Chromosome"/>
</dbReference>
<dbReference type="OrthoDB" id="530515at2"/>